<dbReference type="Proteomes" id="UP000305067">
    <property type="component" value="Unassembled WGS sequence"/>
</dbReference>
<dbReference type="GO" id="GO:0005975">
    <property type="term" value="P:carbohydrate metabolic process"/>
    <property type="evidence" value="ECO:0007669"/>
    <property type="project" value="InterPro"/>
</dbReference>
<accession>A0A5C3QIF3</accession>
<feature type="region of interest" description="Disordered" evidence="1">
    <location>
        <begin position="140"/>
        <end position="166"/>
    </location>
</feature>
<dbReference type="InterPro" id="IPR029070">
    <property type="entry name" value="Chitinase_insertion_sf"/>
</dbReference>
<keyword evidence="4" id="KW-1185">Reference proteome</keyword>
<dbReference type="PANTHER" id="PTHR11177">
    <property type="entry name" value="CHITINASE"/>
    <property type="match status" value="1"/>
</dbReference>
<feature type="region of interest" description="Disordered" evidence="1">
    <location>
        <begin position="280"/>
        <end position="308"/>
    </location>
</feature>
<dbReference type="EMBL" id="ML178825">
    <property type="protein sequence ID" value="TFL01297.1"/>
    <property type="molecule type" value="Genomic_DNA"/>
</dbReference>
<dbReference type="InterPro" id="IPR001223">
    <property type="entry name" value="Glyco_hydro18_cat"/>
</dbReference>
<reference evidence="3 4" key="1">
    <citation type="journal article" date="2019" name="Nat. Ecol. Evol.">
        <title>Megaphylogeny resolves global patterns of mushroom evolution.</title>
        <authorList>
            <person name="Varga T."/>
            <person name="Krizsan K."/>
            <person name="Foldi C."/>
            <person name="Dima B."/>
            <person name="Sanchez-Garcia M."/>
            <person name="Sanchez-Ramirez S."/>
            <person name="Szollosi G.J."/>
            <person name="Szarkandi J.G."/>
            <person name="Papp V."/>
            <person name="Albert L."/>
            <person name="Andreopoulos W."/>
            <person name="Angelini C."/>
            <person name="Antonin V."/>
            <person name="Barry K.W."/>
            <person name="Bougher N.L."/>
            <person name="Buchanan P."/>
            <person name="Buyck B."/>
            <person name="Bense V."/>
            <person name="Catcheside P."/>
            <person name="Chovatia M."/>
            <person name="Cooper J."/>
            <person name="Damon W."/>
            <person name="Desjardin D."/>
            <person name="Finy P."/>
            <person name="Geml J."/>
            <person name="Haridas S."/>
            <person name="Hughes K."/>
            <person name="Justo A."/>
            <person name="Karasinski D."/>
            <person name="Kautmanova I."/>
            <person name="Kiss B."/>
            <person name="Kocsube S."/>
            <person name="Kotiranta H."/>
            <person name="LaButti K.M."/>
            <person name="Lechner B.E."/>
            <person name="Liimatainen K."/>
            <person name="Lipzen A."/>
            <person name="Lukacs Z."/>
            <person name="Mihaltcheva S."/>
            <person name="Morgado L.N."/>
            <person name="Niskanen T."/>
            <person name="Noordeloos M.E."/>
            <person name="Ohm R.A."/>
            <person name="Ortiz-Santana B."/>
            <person name="Ovrebo C."/>
            <person name="Racz N."/>
            <person name="Riley R."/>
            <person name="Savchenko A."/>
            <person name="Shiryaev A."/>
            <person name="Soop K."/>
            <person name="Spirin V."/>
            <person name="Szebenyi C."/>
            <person name="Tomsovsky M."/>
            <person name="Tulloss R.E."/>
            <person name="Uehling J."/>
            <person name="Grigoriev I.V."/>
            <person name="Vagvolgyi C."/>
            <person name="Papp T."/>
            <person name="Martin F.M."/>
            <person name="Miettinen O."/>
            <person name="Hibbett D.S."/>
            <person name="Nagy L.G."/>
        </authorList>
    </citation>
    <scope>NUCLEOTIDE SEQUENCE [LARGE SCALE GENOMIC DNA]</scope>
    <source>
        <strain evidence="3 4">CBS 309.79</strain>
    </source>
</reference>
<dbReference type="Pfam" id="PF00704">
    <property type="entry name" value="Glyco_hydro_18"/>
    <property type="match status" value="1"/>
</dbReference>
<sequence length="346" mass="38935">MRMPMRICSTPARRRGRTSLRQPEGSLPPQEGESSSEGPLSIGGDMNKPDIETVIRDDRKRARFVKTAVTILEDYGFDGIDMHYEIYPSVDNESHHLRLIRALLNELNVIYAVGSVHRNGGLANLRADRMDKSRKHAYRDLRLAGSRNPGEPDHSSPRSRLRSWQNESQSVENVVNRWLEDYHIDREKLVIGIPLFGVLFDQVNGYKGIGGLRVLVAGAPALPLPGFEVHHNEYKGSCWSQHKDHQQMTSFDDETVARQKGEWIAKEGLGGAMFWDLSSDKGNEEGRDQIESNHDHYPGPGRMRVDGPSLVTTVTNVIGDREYSENCSITRAWDKGGGDQYGDDDE</sequence>
<dbReference type="SMART" id="SM00636">
    <property type="entry name" value="Glyco_18"/>
    <property type="match status" value="1"/>
</dbReference>
<evidence type="ECO:0000259" key="2">
    <source>
        <dbReference type="PROSITE" id="PS51910"/>
    </source>
</evidence>
<evidence type="ECO:0000256" key="1">
    <source>
        <dbReference type="SAM" id="MobiDB-lite"/>
    </source>
</evidence>
<dbReference type="AlphaFoldDB" id="A0A5C3QIF3"/>
<dbReference type="STRING" id="1884261.A0A5C3QIF3"/>
<dbReference type="SUPFAM" id="SSF51445">
    <property type="entry name" value="(Trans)glycosidases"/>
    <property type="match status" value="1"/>
</dbReference>
<proteinExistence type="predicted"/>
<evidence type="ECO:0000313" key="4">
    <source>
        <dbReference type="Proteomes" id="UP000305067"/>
    </source>
</evidence>
<dbReference type="Gene3D" id="3.20.20.80">
    <property type="entry name" value="Glycosidases"/>
    <property type="match status" value="2"/>
</dbReference>
<feature type="compositionally biased region" description="Basic and acidic residues" evidence="1">
    <location>
        <begin position="280"/>
        <end position="297"/>
    </location>
</feature>
<keyword evidence="3" id="KW-0378">Hydrolase</keyword>
<feature type="domain" description="GH18" evidence="2">
    <location>
        <begin position="1"/>
        <end position="300"/>
    </location>
</feature>
<feature type="region of interest" description="Disordered" evidence="1">
    <location>
        <begin position="1"/>
        <end position="49"/>
    </location>
</feature>
<dbReference type="InterPro" id="IPR011583">
    <property type="entry name" value="Chitinase_II/V-like_cat"/>
</dbReference>
<dbReference type="PANTHER" id="PTHR11177:SF317">
    <property type="entry name" value="CHITINASE 12-RELATED"/>
    <property type="match status" value="1"/>
</dbReference>
<dbReference type="InterPro" id="IPR050314">
    <property type="entry name" value="Glycosyl_Hydrlase_18"/>
</dbReference>
<protein>
    <submittedName>
        <fullName evidence="3">Glycoside hydrolase superfamily</fullName>
    </submittedName>
</protein>
<dbReference type="PROSITE" id="PS51910">
    <property type="entry name" value="GH18_2"/>
    <property type="match status" value="1"/>
</dbReference>
<dbReference type="Gene3D" id="3.10.50.10">
    <property type="match status" value="1"/>
</dbReference>
<name>A0A5C3QIF3_9AGAR</name>
<organism evidence="3 4">
    <name type="scientific">Pterulicium gracile</name>
    <dbReference type="NCBI Taxonomy" id="1884261"/>
    <lineage>
        <taxon>Eukaryota</taxon>
        <taxon>Fungi</taxon>
        <taxon>Dikarya</taxon>
        <taxon>Basidiomycota</taxon>
        <taxon>Agaricomycotina</taxon>
        <taxon>Agaricomycetes</taxon>
        <taxon>Agaricomycetidae</taxon>
        <taxon>Agaricales</taxon>
        <taxon>Pleurotineae</taxon>
        <taxon>Pterulaceae</taxon>
        <taxon>Pterulicium</taxon>
    </lineage>
</organism>
<dbReference type="InterPro" id="IPR017853">
    <property type="entry name" value="GH"/>
</dbReference>
<gene>
    <name evidence="3" type="ORF">BDV98DRAFT_582893</name>
</gene>
<dbReference type="GO" id="GO:0016787">
    <property type="term" value="F:hydrolase activity"/>
    <property type="evidence" value="ECO:0007669"/>
    <property type="project" value="UniProtKB-KW"/>
</dbReference>
<dbReference type="GO" id="GO:0008061">
    <property type="term" value="F:chitin binding"/>
    <property type="evidence" value="ECO:0007669"/>
    <property type="project" value="InterPro"/>
</dbReference>
<evidence type="ECO:0000313" key="3">
    <source>
        <dbReference type="EMBL" id="TFL01297.1"/>
    </source>
</evidence>
<dbReference type="OrthoDB" id="76388at2759"/>